<dbReference type="Proteomes" id="UP000290289">
    <property type="component" value="Chromosome 15"/>
</dbReference>
<organism evidence="2 3">
    <name type="scientific">Malus domestica</name>
    <name type="common">Apple</name>
    <name type="synonym">Pyrus malus</name>
    <dbReference type="NCBI Taxonomy" id="3750"/>
    <lineage>
        <taxon>Eukaryota</taxon>
        <taxon>Viridiplantae</taxon>
        <taxon>Streptophyta</taxon>
        <taxon>Embryophyta</taxon>
        <taxon>Tracheophyta</taxon>
        <taxon>Spermatophyta</taxon>
        <taxon>Magnoliopsida</taxon>
        <taxon>eudicotyledons</taxon>
        <taxon>Gunneridae</taxon>
        <taxon>Pentapetalae</taxon>
        <taxon>rosids</taxon>
        <taxon>fabids</taxon>
        <taxon>Rosales</taxon>
        <taxon>Rosaceae</taxon>
        <taxon>Amygdaloideae</taxon>
        <taxon>Maleae</taxon>
        <taxon>Malus</taxon>
    </lineage>
</organism>
<comment type="caution">
    <text evidence="2">The sequence shown here is derived from an EMBL/GenBank/DDBJ whole genome shotgun (WGS) entry which is preliminary data.</text>
</comment>
<evidence type="ECO:0000256" key="1">
    <source>
        <dbReference type="SAM" id="MobiDB-lite"/>
    </source>
</evidence>
<name>A0A498HXG0_MALDO</name>
<keyword evidence="3" id="KW-1185">Reference proteome</keyword>
<accession>A0A498HXG0</accession>
<evidence type="ECO:0000313" key="3">
    <source>
        <dbReference type="Proteomes" id="UP000290289"/>
    </source>
</evidence>
<proteinExistence type="predicted"/>
<feature type="compositionally biased region" description="Basic and acidic residues" evidence="1">
    <location>
        <begin position="287"/>
        <end position="298"/>
    </location>
</feature>
<dbReference type="Gene3D" id="1.20.120.160">
    <property type="entry name" value="HPT domain"/>
    <property type="match status" value="1"/>
</dbReference>
<evidence type="ECO:0000313" key="2">
    <source>
        <dbReference type="EMBL" id="RXH74652.1"/>
    </source>
</evidence>
<gene>
    <name evidence="2" type="ORF">DVH24_029373</name>
</gene>
<sequence>MSTSEIQDVVPTLDPLINFVDKTTSINLMRQMKNNGLINEKFSNNVLTSKFHELVKDFIATTEFSISQIAHQTHALSKPNLASAKHHTKVLLKASNNFGAESMVQHSTGLKDLIRMGNMDGARQTLEILIEQYDLLKVSLLRYFALENVKLNFSSQQQMNMEVYNACIESQIGLRWSRDQLAASGAEREARQAASLERQAQADAQAAQAAAQAEAEAKMDRKAKKSMAQQAEAAAAAQYRAYRASEAERIRRVATADGPSADPRRKSFGAGPSTALPHLMRSVSSGDSRREITGDNRPPKKALSSLGCSPNSKCYIM</sequence>
<feature type="region of interest" description="Disordered" evidence="1">
    <location>
        <begin position="254"/>
        <end position="306"/>
    </location>
</feature>
<dbReference type="EMBL" id="RDQH01000341">
    <property type="protein sequence ID" value="RXH74652.1"/>
    <property type="molecule type" value="Genomic_DNA"/>
</dbReference>
<dbReference type="AlphaFoldDB" id="A0A498HXG0"/>
<dbReference type="GO" id="GO:0000160">
    <property type="term" value="P:phosphorelay signal transduction system"/>
    <property type="evidence" value="ECO:0007669"/>
    <property type="project" value="InterPro"/>
</dbReference>
<dbReference type="InterPro" id="IPR036641">
    <property type="entry name" value="HPT_dom_sf"/>
</dbReference>
<reference evidence="2 3" key="1">
    <citation type="submission" date="2018-10" db="EMBL/GenBank/DDBJ databases">
        <title>A high-quality apple genome assembly.</title>
        <authorList>
            <person name="Hu J."/>
        </authorList>
    </citation>
    <scope>NUCLEOTIDE SEQUENCE [LARGE SCALE GENOMIC DNA]</scope>
    <source>
        <strain evidence="3">cv. HFTH1</strain>
        <tissue evidence="2">Young leaf</tissue>
    </source>
</reference>
<protein>
    <submittedName>
        <fullName evidence="2">Uncharacterized protein</fullName>
    </submittedName>
</protein>